<dbReference type="EMBL" id="NIVC01003215">
    <property type="protein sequence ID" value="PAA52574.1"/>
    <property type="molecule type" value="Genomic_DNA"/>
</dbReference>
<sequence length="94" mass="10316">MSALSSTARYQFIYALPSRLQAPAEQPAAAAAAATVAMIGRRHQFCCRDGCSNLAVSDPRWDWEYCSADCCLAHVDEVRSLFVELNNSGDMNKI</sequence>
<dbReference type="AlphaFoldDB" id="A0A267DV86"/>
<organism evidence="1 2">
    <name type="scientific">Macrostomum lignano</name>
    <dbReference type="NCBI Taxonomy" id="282301"/>
    <lineage>
        <taxon>Eukaryota</taxon>
        <taxon>Metazoa</taxon>
        <taxon>Spiralia</taxon>
        <taxon>Lophotrochozoa</taxon>
        <taxon>Platyhelminthes</taxon>
        <taxon>Rhabditophora</taxon>
        <taxon>Macrostomorpha</taxon>
        <taxon>Macrostomida</taxon>
        <taxon>Macrostomidae</taxon>
        <taxon>Macrostomum</taxon>
    </lineage>
</organism>
<keyword evidence="2" id="KW-1185">Reference proteome</keyword>
<evidence type="ECO:0000313" key="2">
    <source>
        <dbReference type="Proteomes" id="UP000215902"/>
    </source>
</evidence>
<name>A0A267DV86_9PLAT</name>
<comment type="caution">
    <text evidence="1">The sequence shown here is derived from an EMBL/GenBank/DDBJ whole genome shotgun (WGS) entry which is preliminary data.</text>
</comment>
<gene>
    <name evidence="1" type="ORF">BOX15_Mlig023070g1</name>
</gene>
<accession>A0A267DV86</accession>
<dbReference type="OrthoDB" id="10027956at2759"/>
<reference evidence="1 2" key="1">
    <citation type="submission" date="2017-06" db="EMBL/GenBank/DDBJ databases">
        <title>A platform for efficient transgenesis in Macrostomum lignano, a flatworm model organism for stem cell research.</title>
        <authorList>
            <person name="Berezikov E."/>
        </authorList>
    </citation>
    <scope>NUCLEOTIDE SEQUENCE [LARGE SCALE GENOMIC DNA]</scope>
    <source>
        <strain evidence="1">DV1</strain>
        <tissue evidence="1">Whole organism</tissue>
    </source>
</reference>
<dbReference type="Proteomes" id="UP000215902">
    <property type="component" value="Unassembled WGS sequence"/>
</dbReference>
<proteinExistence type="predicted"/>
<evidence type="ECO:0000313" key="1">
    <source>
        <dbReference type="EMBL" id="PAA52574.1"/>
    </source>
</evidence>
<protein>
    <submittedName>
        <fullName evidence="1">Uncharacterized protein</fullName>
    </submittedName>
</protein>